<dbReference type="InterPro" id="IPR003439">
    <property type="entry name" value="ABC_transporter-like_ATP-bd"/>
</dbReference>
<organism evidence="5 6">
    <name type="scientific">[Clostridium] polysaccharolyticum</name>
    <dbReference type="NCBI Taxonomy" id="29364"/>
    <lineage>
        <taxon>Bacteria</taxon>
        <taxon>Bacillati</taxon>
        <taxon>Bacillota</taxon>
        <taxon>Clostridia</taxon>
        <taxon>Lachnospirales</taxon>
        <taxon>Lachnospiraceae</taxon>
    </lineage>
</organism>
<dbReference type="EMBL" id="FOHN01000005">
    <property type="protein sequence ID" value="SES91131.1"/>
    <property type="molecule type" value="Genomic_DNA"/>
</dbReference>
<dbReference type="PANTHER" id="PTHR24220:SF86">
    <property type="entry name" value="ABC TRANSPORTER ABCH.1"/>
    <property type="match status" value="1"/>
</dbReference>
<dbReference type="RefSeq" id="WP_092476924.1">
    <property type="nucleotide sequence ID" value="NZ_FOHN01000005.1"/>
</dbReference>
<evidence type="ECO:0000313" key="6">
    <source>
        <dbReference type="Proteomes" id="UP000199800"/>
    </source>
</evidence>
<evidence type="ECO:0000259" key="4">
    <source>
        <dbReference type="PROSITE" id="PS50893"/>
    </source>
</evidence>
<reference evidence="5 6" key="1">
    <citation type="submission" date="2016-10" db="EMBL/GenBank/DDBJ databases">
        <authorList>
            <person name="de Groot N.N."/>
        </authorList>
    </citation>
    <scope>NUCLEOTIDE SEQUENCE [LARGE SCALE GENOMIC DNA]</scope>
    <source>
        <strain evidence="5 6">DSM 1801</strain>
    </source>
</reference>
<dbReference type="PANTHER" id="PTHR24220">
    <property type="entry name" value="IMPORT ATP-BINDING PROTEIN"/>
    <property type="match status" value="1"/>
</dbReference>
<accession>A0A1I0ABT0</accession>
<dbReference type="CDD" id="cd03255">
    <property type="entry name" value="ABC_MJ0796_LolCDE_FtsE"/>
    <property type="match status" value="1"/>
</dbReference>
<gene>
    <name evidence="5" type="ORF">SAMN04487772_10550</name>
</gene>
<dbReference type="GO" id="GO:0022857">
    <property type="term" value="F:transmembrane transporter activity"/>
    <property type="evidence" value="ECO:0007669"/>
    <property type="project" value="TreeGrafter"/>
</dbReference>
<dbReference type="Gene3D" id="3.40.50.300">
    <property type="entry name" value="P-loop containing nucleotide triphosphate hydrolases"/>
    <property type="match status" value="1"/>
</dbReference>
<dbReference type="InterPro" id="IPR003593">
    <property type="entry name" value="AAA+_ATPase"/>
</dbReference>
<dbReference type="SUPFAM" id="SSF52540">
    <property type="entry name" value="P-loop containing nucleoside triphosphate hydrolases"/>
    <property type="match status" value="1"/>
</dbReference>
<feature type="domain" description="ABC transporter" evidence="4">
    <location>
        <begin position="3"/>
        <end position="218"/>
    </location>
</feature>
<keyword evidence="1" id="KW-0813">Transport</keyword>
<dbReference type="PROSITE" id="PS00211">
    <property type="entry name" value="ABC_TRANSPORTER_1"/>
    <property type="match status" value="1"/>
</dbReference>
<evidence type="ECO:0000256" key="1">
    <source>
        <dbReference type="ARBA" id="ARBA00022448"/>
    </source>
</evidence>
<evidence type="ECO:0000256" key="2">
    <source>
        <dbReference type="ARBA" id="ARBA00022741"/>
    </source>
</evidence>
<dbReference type="Proteomes" id="UP000199800">
    <property type="component" value="Unassembled WGS sequence"/>
</dbReference>
<dbReference type="InterPro" id="IPR027417">
    <property type="entry name" value="P-loop_NTPase"/>
</dbReference>
<keyword evidence="6" id="KW-1185">Reference proteome</keyword>
<proteinExistence type="predicted"/>
<keyword evidence="3 5" id="KW-0067">ATP-binding</keyword>
<protein>
    <submittedName>
        <fullName evidence="5">Putative ABC transport system ATP-binding protein</fullName>
    </submittedName>
</protein>
<dbReference type="AlphaFoldDB" id="A0A1I0ABT0"/>
<dbReference type="GO" id="GO:0016887">
    <property type="term" value="F:ATP hydrolysis activity"/>
    <property type="evidence" value="ECO:0007669"/>
    <property type="project" value="InterPro"/>
</dbReference>
<evidence type="ECO:0000256" key="3">
    <source>
        <dbReference type="ARBA" id="ARBA00022840"/>
    </source>
</evidence>
<dbReference type="SMART" id="SM00382">
    <property type="entry name" value="AAA"/>
    <property type="match status" value="1"/>
</dbReference>
<dbReference type="GO" id="GO:0005524">
    <property type="term" value="F:ATP binding"/>
    <property type="evidence" value="ECO:0007669"/>
    <property type="project" value="UniProtKB-KW"/>
</dbReference>
<dbReference type="Pfam" id="PF00005">
    <property type="entry name" value="ABC_tran"/>
    <property type="match status" value="1"/>
</dbReference>
<dbReference type="GO" id="GO:0005886">
    <property type="term" value="C:plasma membrane"/>
    <property type="evidence" value="ECO:0007669"/>
    <property type="project" value="TreeGrafter"/>
</dbReference>
<dbReference type="STRING" id="29364.SAMN04487772_10550"/>
<dbReference type="PROSITE" id="PS50893">
    <property type="entry name" value="ABC_TRANSPORTER_2"/>
    <property type="match status" value="1"/>
</dbReference>
<dbReference type="InterPro" id="IPR017871">
    <property type="entry name" value="ABC_transporter-like_CS"/>
</dbReference>
<name>A0A1I0ABT0_9FIRM</name>
<sequence length="218" mass="24177">MEIRLEHIKKIYAHGNRKLKVLDDVTMNIPSGNFFVIEGPSGSGKSTLLGIIAGLIPPTSGTVSYDKEQITGLDDNGKSVIRNLKTGIVMQDNTLVPYLTVYENVDLPNYIDSLKNKKSKSDNSLVIENLLDEVGLSELKNEFTENLSGGEIKRAAIARALVREPELLIMDEPTANLDRDNVEKVLKLLRRMADKGRTVIIATHESEARKYSDTVVQL</sequence>
<dbReference type="OrthoDB" id="9802264at2"/>
<evidence type="ECO:0000313" key="5">
    <source>
        <dbReference type="EMBL" id="SES91131.1"/>
    </source>
</evidence>
<dbReference type="InterPro" id="IPR015854">
    <property type="entry name" value="ABC_transpr_LolD-like"/>
</dbReference>
<dbReference type="InterPro" id="IPR017911">
    <property type="entry name" value="MacB-like_ATP-bd"/>
</dbReference>
<keyword evidence="2" id="KW-0547">Nucleotide-binding</keyword>